<name>A0A2A5T6Q7_9GAMM</name>
<protein>
    <submittedName>
        <fullName evidence="1">Uncharacterized protein</fullName>
    </submittedName>
</protein>
<sequence>MGKVNLKIKSFFCHLMLIKLSTIICRNRMDMLFVWYQ</sequence>
<proteinExistence type="predicted"/>
<comment type="caution">
    <text evidence="1">The sequence shown here is derived from an EMBL/GenBank/DDBJ whole genome shotgun (WGS) entry which is preliminary data.</text>
</comment>
<dbReference type="AlphaFoldDB" id="A0A2A5T6Q7"/>
<evidence type="ECO:0000313" key="1">
    <source>
        <dbReference type="EMBL" id="PCS23841.1"/>
    </source>
</evidence>
<evidence type="ECO:0000313" key="2">
    <source>
        <dbReference type="Proteomes" id="UP000219020"/>
    </source>
</evidence>
<keyword evidence="2" id="KW-1185">Reference proteome</keyword>
<organism evidence="1 2">
    <name type="scientific">Candidatus Enterovibrio escicola</name>
    <dbReference type="NCBI Taxonomy" id="1927127"/>
    <lineage>
        <taxon>Bacteria</taxon>
        <taxon>Pseudomonadati</taxon>
        <taxon>Pseudomonadota</taxon>
        <taxon>Gammaproteobacteria</taxon>
        <taxon>Vibrionales</taxon>
        <taxon>Vibrionaceae</taxon>
        <taxon>Enterovibrio</taxon>
    </lineage>
</organism>
<reference evidence="2" key="1">
    <citation type="submission" date="2017-04" db="EMBL/GenBank/DDBJ databases">
        <title>Genome evolution of the luminous symbionts of deep sea anglerfish.</title>
        <authorList>
            <person name="Hendry T.A."/>
        </authorList>
    </citation>
    <scope>NUCLEOTIDE SEQUENCE [LARGE SCALE GENOMIC DNA]</scope>
</reference>
<accession>A0A2A5T6Q7</accession>
<gene>
    <name evidence="1" type="ORF">BTN49_0812</name>
</gene>
<dbReference type="EMBL" id="NBYY01000009">
    <property type="protein sequence ID" value="PCS23841.1"/>
    <property type="molecule type" value="Genomic_DNA"/>
</dbReference>
<dbReference type="Proteomes" id="UP000219020">
    <property type="component" value="Unassembled WGS sequence"/>
</dbReference>